<evidence type="ECO:0000259" key="27">
    <source>
        <dbReference type="PROSITE" id="PS50011"/>
    </source>
</evidence>
<feature type="domain" description="Fibronectin type-III" evidence="29">
    <location>
        <begin position="180"/>
        <end position="275"/>
    </location>
</feature>
<feature type="domain" description="Fibronectin type-III" evidence="29">
    <location>
        <begin position="970"/>
        <end position="1065"/>
    </location>
</feature>
<feature type="domain" description="Fibronectin type-III" evidence="29">
    <location>
        <begin position="2548"/>
        <end position="2643"/>
    </location>
</feature>
<feature type="domain" description="Ig-like" evidence="28">
    <location>
        <begin position="6463"/>
        <end position="6551"/>
    </location>
</feature>
<feature type="compositionally biased region" description="Basic and acidic residues" evidence="26">
    <location>
        <begin position="471"/>
        <end position="483"/>
    </location>
</feature>
<dbReference type="FunFam" id="2.60.40.10:FF:000127">
    <property type="entry name" value="titin isoform X1"/>
    <property type="match status" value="5"/>
</dbReference>
<dbReference type="FunFam" id="2.60.40.10:FF:000031">
    <property type="entry name" value="Myosin-binding protein C, slow type"/>
    <property type="match status" value="2"/>
</dbReference>
<evidence type="ECO:0000256" key="7">
    <source>
        <dbReference type="ARBA" id="ARBA00022490"/>
    </source>
</evidence>
<feature type="region of interest" description="Disordered" evidence="26">
    <location>
        <begin position="3201"/>
        <end position="3227"/>
    </location>
</feature>
<evidence type="ECO:0000256" key="6">
    <source>
        <dbReference type="ARBA" id="ARBA00012513"/>
    </source>
</evidence>
<dbReference type="PANTHER" id="PTHR14340:SF9">
    <property type="entry name" value="FIBRONECTIN TYPE-III DOMAIN-CONTAINING PROTEIN"/>
    <property type="match status" value="1"/>
</dbReference>
<feature type="domain" description="Ig-like" evidence="28">
    <location>
        <begin position="2057"/>
        <end position="2146"/>
    </location>
</feature>
<keyword evidence="16 25" id="KW-0067">ATP-binding</keyword>
<evidence type="ECO:0000256" key="3">
    <source>
        <dbReference type="ARBA" id="ARBA00004161"/>
    </source>
</evidence>
<evidence type="ECO:0000256" key="19">
    <source>
        <dbReference type="ARBA" id="ARBA00023054"/>
    </source>
</evidence>
<dbReference type="GO" id="GO:0005524">
    <property type="term" value="F:ATP binding"/>
    <property type="evidence" value="ECO:0007669"/>
    <property type="project" value="UniProtKB-UniRule"/>
</dbReference>
<feature type="domain" description="Fibronectin type-III" evidence="29">
    <location>
        <begin position="774"/>
        <end position="869"/>
    </location>
</feature>
<keyword evidence="12" id="KW-0677">Repeat</keyword>
<dbReference type="FunFam" id="2.60.40.10:FF:000056">
    <property type="entry name" value="twitchin isoform X4"/>
    <property type="match status" value="22"/>
</dbReference>
<feature type="domain" description="Ig-like" evidence="28">
    <location>
        <begin position="6176"/>
        <end position="6309"/>
    </location>
</feature>
<feature type="domain" description="Protein kinase" evidence="27">
    <location>
        <begin position="5854"/>
        <end position="6109"/>
    </location>
</feature>
<feature type="domain" description="Ig-like" evidence="28">
    <location>
        <begin position="576"/>
        <end position="667"/>
    </location>
</feature>
<evidence type="ECO:0000256" key="8">
    <source>
        <dbReference type="ARBA" id="ARBA00022527"/>
    </source>
</evidence>
<dbReference type="InterPro" id="IPR036179">
    <property type="entry name" value="Ig-like_dom_sf"/>
</dbReference>
<keyword evidence="31" id="KW-1185">Reference proteome</keyword>
<feature type="binding site" evidence="25">
    <location>
        <position position="5883"/>
    </location>
    <ligand>
        <name>ATP</name>
        <dbReference type="ChEBI" id="CHEBI:30616"/>
    </ligand>
</feature>
<feature type="domain" description="Fibronectin type-III" evidence="29">
    <location>
        <begin position="1368"/>
        <end position="1463"/>
    </location>
</feature>
<feature type="domain" description="Fibronectin type-III" evidence="29">
    <location>
        <begin position="4902"/>
        <end position="4997"/>
    </location>
</feature>
<evidence type="ECO:0000256" key="5">
    <source>
        <dbReference type="ARBA" id="ARBA00006692"/>
    </source>
</evidence>
<dbReference type="GO" id="GO:0003779">
    <property type="term" value="F:actin binding"/>
    <property type="evidence" value="ECO:0007669"/>
    <property type="project" value="UniProtKB-ARBA"/>
</dbReference>
<keyword evidence="19" id="KW-0175">Coiled coil</keyword>
<feature type="domain" description="Ig-like" evidence="28">
    <location>
        <begin position="3225"/>
        <end position="3314"/>
    </location>
</feature>
<gene>
    <name evidence="30" type="ORF">ONB1V03_LOCUS1302</name>
</gene>
<feature type="domain" description="Fibronectin type-III" evidence="29">
    <location>
        <begin position="4606"/>
        <end position="4700"/>
    </location>
</feature>
<dbReference type="SUPFAM" id="SSF48726">
    <property type="entry name" value="Immunoglobulin"/>
    <property type="match status" value="22"/>
</dbReference>
<feature type="domain" description="Ig-like" evidence="28">
    <location>
        <begin position="5608"/>
        <end position="5701"/>
    </location>
</feature>
<feature type="compositionally biased region" description="Polar residues" evidence="26">
    <location>
        <begin position="5788"/>
        <end position="5797"/>
    </location>
</feature>
<accession>A0A7R9QB47</accession>
<feature type="domain" description="Ig-like" evidence="28">
    <location>
        <begin position="3814"/>
        <end position="3900"/>
    </location>
</feature>
<dbReference type="FunFam" id="2.60.40.10:FF:002083">
    <property type="entry name" value="Protein CBR-UNC-22"/>
    <property type="match status" value="4"/>
</dbReference>
<dbReference type="SMART" id="SM00060">
    <property type="entry name" value="FN3"/>
    <property type="match status" value="39"/>
</dbReference>
<feature type="domain" description="Fibronectin type-III" evidence="29">
    <location>
        <begin position="79"/>
        <end position="174"/>
    </location>
</feature>
<keyword evidence="20" id="KW-1015">Disulfide bond</keyword>
<evidence type="ECO:0000256" key="2">
    <source>
        <dbReference type="ARBA" id="ARBA00004123"/>
    </source>
</evidence>
<dbReference type="OrthoDB" id="504170at2759"/>
<comment type="catalytic activity">
    <reaction evidence="24">
        <text>L-seryl-[protein] + ATP = O-phospho-L-seryl-[protein] + ADP + H(+)</text>
        <dbReference type="Rhea" id="RHEA:17989"/>
        <dbReference type="Rhea" id="RHEA-COMP:9863"/>
        <dbReference type="Rhea" id="RHEA-COMP:11604"/>
        <dbReference type="ChEBI" id="CHEBI:15378"/>
        <dbReference type="ChEBI" id="CHEBI:29999"/>
        <dbReference type="ChEBI" id="CHEBI:30616"/>
        <dbReference type="ChEBI" id="CHEBI:83421"/>
        <dbReference type="ChEBI" id="CHEBI:456216"/>
        <dbReference type="EC" id="2.7.11.1"/>
    </reaction>
</comment>
<feature type="domain" description="Fibronectin type-III" evidence="29">
    <location>
        <begin position="2449"/>
        <end position="2542"/>
    </location>
</feature>
<feature type="domain" description="Fibronectin type-III" evidence="29">
    <location>
        <begin position="3420"/>
        <end position="3515"/>
    </location>
</feature>
<feature type="domain" description="Fibronectin type-III" evidence="29">
    <location>
        <begin position="5003"/>
        <end position="5098"/>
    </location>
</feature>
<dbReference type="FunFam" id="1.10.510.10:FF:000321">
    <property type="entry name" value="Bent, isoform C"/>
    <property type="match status" value="1"/>
</dbReference>
<name>A0A7R9QB47_9ACAR</name>
<evidence type="ECO:0000256" key="21">
    <source>
        <dbReference type="ARBA" id="ARBA00023242"/>
    </source>
</evidence>
<feature type="domain" description="Fibronectin type-III" evidence="29">
    <location>
        <begin position="675"/>
        <end position="768"/>
    </location>
</feature>
<feature type="domain" description="Fibronectin type-III" evidence="29">
    <location>
        <begin position="477"/>
        <end position="572"/>
    </location>
</feature>
<dbReference type="FunFam" id="2.60.40.10:FF:000006">
    <property type="entry name" value="Uncharacterized protein, isoform F"/>
    <property type="match status" value="2"/>
</dbReference>
<proteinExistence type="inferred from homology"/>
<dbReference type="EC" id="2.7.11.1" evidence="6"/>
<feature type="domain" description="Fibronectin type-III" evidence="29">
    <location>
        <begin position="3126"/>
        <end position="3221"/>
    </location>
</feature>
<evidence type="ECO:0000256" key="15">
    <source>
        <dbReference type="ARBA" id="ARBA00022837"/>
    </source>
</evidence>
<keyword evidence="13 25" id="KW-0547">Nucleotide-binding</keyword>
<evidence type="ECO:0000313" key="30">
    <source>
        <dbReference type="EMBL" id="CAD7638259.1"/>
    </source>
</evidence>
<dbReference type="InterPro" id="IPR008271">
    <property type="entry name" value="Ser/Thr_kinase_AS"/>
</dbReference>
<feature type="domain" description="Ig-like" evidence="28">
    <location>
        <begin position="1762"/>
        <end position="1854"/>
    </location>
</feature>
<feature type="domain" description="Fibronectin type-III" evidence="29">
    <location>
        <begin position="4013"/>
        <end position="4108"/>
    </location>
</feature>
<feature type="domain" description="Fibronectin type-III" evidence="29">
    <location>
        <begin position="3715"/>
        <end position="3810"/>
    </location>
</feature>
<dbReference type="InterPro" id="IPR011009">
    <property type="entry name" value="Kinase-like_dom_sf"/>
</dbReference>
<feature type="domain" description="Fibronectin type-III" evidence="29">
    <location>
        <begin position="4210"/>
        <end position="4303"/>
    </location>
</feature>
<feature type="domain" description="Fibronectin type-III" evidence="29">
    <location>
        <begin position="4706"/>
        <end position="4803"/>
    </location>
</feature>
<dbReference type="Pfam" id="PF00069">
    <property type="entry name" value="Pkinase"/>
    <property type="match status" value="1"/>
</dbReference>
<comment type="cofactor">
    <cofactor evidence="1">
        <name>Mg(2+)</name>
        <dbReference type="ChEBI" id="CHEBI:18420"/>
    </cofactor>
</comment>
<dbReference type="FunFam" id="2.60.40.10:FF:000567">
    <property type="entry name" value="Uncharacterized protein, isoform G"/>
    <property type="match status" value="7"/>
</dbReference>
<feature type="domain" description="Ig-like" evidence="28">
    <location>
        <begin position="1170"/>
        <end position="1259"/>
    </location>
</feature>
<keyword evidence="17" id="KW-0460">Magnesium</keyword>
<feature type="domain" description="Fibronectin type-III" evidence="29">
    <location>
        <begin position="2253"/>
        <end position="2348"/>
    </location>
</feature>
<dbReference type="Proteomes" id="UP000728032">
    <property type="component" value="Unassembled WGS sequence"/>
</dbReference>
<feature type="domain" description="Fibronectin type-III" evidence="29">
    <location>
        <begin position="1564"/>
        <end position="1657"/>
    </location>
</feature>
<evidence type="ECO:0000256" key="26">
    <source>
        <dbReference type="SAM" id="MobiDB-lite"/>
    </source>
</evidence>
<evidence type="ECO:0000259" key="29">
    <source>
        <dbReference type="PROSITE" id="PS50853"/>
    </source>
</evidence>
<evidence type="ECO:0000256" key="4">
    <source>
        <dbReference type="ARBA" id="ARBA00004355"/>
    </source>
</evidence>
<dbReference type="Gene3D" id="2.60.40.10">
    <property type="entry name" value="Immunoglobulins"/>
    <property type="match status" value="60"/>
</dbReference>
<feature type="domain" description="Fibronectin type-III" evidence="29">
    <location>
        <begin position="1071"/>
        <end position="1166"/>
    </location>
</feature>
<evidence type="ECO:0000259" key="28">
    <source>
        <dbReference type="PROSITE" id="PS50835"/>
    </source>
</evidence>
<evidence type="ECO:0000256" key="9">
    <source>
        <dbReference type="ARBA" id="ARBA00022553"/>
    </source>
</evidence>
<dbReference type="EMBL" id="CAJPVJ010000208">
    <property type="protein sequence ID" value="CAG2161698.1"/>
    <property type="molecule type" value="Genomic_DNA"/>
</dbReference>
<evidence type="ECO:0000313" key="31">
    <source>
        <dbReference type="Proteomes" id="UP000728032"/>
    </source>
</evidence>
<dbReference type="InterPro" id="IPR013098">
    <property type="entry name" value="Ig_I-set"/>
</dbReference>
<sequence>MFDLIVSGTRTSDVVPKLMQNGVPVNPKEIEIIVKDDKIVVTFKKPTRESSGGYDFSLSNSQGESKTPLKFNFVDVPSPPEGPLEVTDLFRDRCKLAWKPPKDLGGLPLLHYVVERQDLAVRGGWTEVGTTESCKMDVTDLAHKKEYKFRVRAVNKKGTSEPLTAPKTYLAKDPYDEPSKPKDLEIVDWDKDHVDLKWKAPEKDGGAPIEKYVVESKDKFSPDWVPCLEVSGNELKGKVTAVKENMQYQFRVRAINKAGPGEPSDPTKNLIVKARFAKPFIIGEELKNVVVKKGAIIKYDIQFGGEPPPDVVWTINSTELKPSSRISIENTPKTTLLIIKQAVRGDSGKITLTLTNSSGSVSSTADVVVLDKPTPPEGPLIVEEIFAESAKLKWKQPKDLGGSELKGYQIEKMDVDTGRWVPCGEVGPNATSFKCEGLTKGKKYKFRVKALNKEGESDPLETDQPITAKNPYDEPSKPGKPDIVDYDNTSVSLKWAPPEKDGGRPIERYIVEMKDKFSSDWKEVLKTEGPTPEATVKNLNENSSVQFRVRAVNLAGPGEPSDATDQHIVKHRNLKPYIDRTNLKNIIIKSGRTHKYDVDIRGEPPPTVVWTFGESNVKLSDDINIKIENRDYHSELTVSKATRKQSGKYTITATNKNGTDSVVVDLTVLAAPSKPEGPLEVTDIHKEGCKLKWKKPKDDGGSPIKQYDVEKFDKETGRWTRCGKTDKPEIDVTGLTPGKEYLFRVTAVNEEGDSEPLTTLEAIIAKNPYDEPTKPGTPEIIDYDNTSVELKWTPPKSDGGAPIQKYIIEKKEKNALNWEKAAEVIGNVCEGKVEELKERTEVQFRVVAVNKAGPSEPSDATKNHVVKHRRLKPYIDRTNLEMITVKRGKQVKLDVNVRGEPPPAIAWKLADKEVKGDENYEIVNVDYNTKFTINDCQRKHTGLYKIIAVNEVGKDEAEVEICVLCAPSRPKGPLKVDNVTAKQCDLHWQKPDDDGGRPIQGYAIEKLDPLTGNWVPCGRTDKDTTDFQVTGLQQGKCYQFRVKAINSEGESEPLVTTEPIVAKNPYESANAPSKPDIVDWDEKHVDLVWKPPKNDGGAPITGYIVEVKDKLSSHWEPVLETNSPKPEATVAGLIKGKEYQFRVKAVNKAGPGEASEPTGLHTCKERHLKPHINRDNLQPITIRAGNSAKVDVEISGEPPPKVEWIFAGKPLEADLNTKIENPDYESHIQLKNMTRKQTGKYKIVATNESGKDEAEVEINVLDKPGKPEGPLDVSDVHANGCTLDWNPPKDDGGVPLQGYVVEKKDISSGRWVPVAKVAPDKTTVDVTGLDTGKKYEFRVKAVNEEGESEPLDTDRTVLAKNPFEEPGAPGLPTIEDYDKDFVELKWEAPIRDGGAPITGYIIEKKDKYSHDFVPAAEIQGNICKGKVTGLNEGDKYEFRVRAVNKAGPGAPSDSTAPHLAKPRFLKPKIDRTNLKPITIKAGQMVMLDVNVSGEPPPTIVWKLKDKELSSGETYAIDNIDYNTKFNLLRATRKETGTYTIIATNSSGTDEATVEVNVLGKPSKPNGPLEVTDVHKEGCKLKWKPPDDDGGTPIECYEVEKMDEETGRWVPCGKSKEPSIEVTNLVPGRKYKFRVRAVNKEGDSDELETDHSTVAKNPFDEPSKPGRPEPTDWDKDHVDLTWSPPDSDGGAPIEGYIIEKRKKGQHKWQKAKTLHTPDTKATVPDLEEGEEYEFRVIAVNKAGPSEPSDASRSVIAKPRRLAPIIDRTNLKNITIRSGQPVKFDVDVKGEPPPTIEWTFNGEKLKTDDNHSIDNEPNHTLFILSKSKRNDTGNYVITAKNEFGSDEAVVEVKVLSKPGKPKGPLQVNDVHAEGCKLKWEKPEDDGGEPISGYVVEKMDVDTGRWVPVTTVREPEAEVKGLIAGKEYKFRVKAVNSEGESEPLESDLPVVAKNPFDEPGKPGKPSAKDWDKHHVDLTWKAPDNDGGAPITSYIIEKKDKYSTKWQKAAEVIGDKCEARVAELIEGMEYQFRVKAVNKAGPGAPSDASDSITAKPRNLAPKIDRSTLRDVVLHAGQTFKFDVKVIGEPPPKTLWFANDTPIKNDSQHTVENEPYRTKLAVSGVERKDTGVYKITAENPSGKDEAEVKVTVLDVPSPPEGPLEVTDVHAEGCKLKWKEPKDDGGVPIESYVVEKQDTQTGRWVPVGSTTRPEIAVNNLEPGKEYKFRVKAINAEGESLPLETLQPIVAKNPFDPPGAPGTPEMTNYDKDFVELKWQKPIKDGGAPITGYIIEVKEKDGTRWVKGATIDGDVTSGKVPDLVEGETYQFRVKAVNAAGPGEASDASKGILVKPRKLPPKIDRRNLINVSIKAGQTFSFDVNVKGEPAPETVWKIKDKTVVERPTLHVEDKPYNTKLICDKAERKDSAIYHIIATNQWGRDEAEVEVIVVSKPDKPEGPLEVSDVNKNGCHLKWKKPKDDGGEPLDGYIVEKLEPETGAWVPIAKTHLPETDVTGLTPGKSYQFRVKAVNKEGESEPLETDFPIVAKDPFDTPGQPGKPEATDWNKDHVDLKWTPPISDGGAPITSYIIEKKEKGSPKWIKAAEVAGDQTKGTAPHLEEGKEYEFRVTAVNKAGPGEPMAPHIDRKNLNDITLRVGQAIKFDVDVTGEPPPTIVWHLNEEPIKGDQHIKVDNEDYNTKLTARNSTRADSGKYVITATNSSGRDQATVNVLVIDKPTPPEGPLDVSDVHKEGCKLKWKPPKDDGGIPLEGYLVEKLDTDSGIWVPVGKCKEPQMDVTGLTPGKEYKFRVAAVNKEGESEPLEALKPIIAKNPFDEPGKPGTPEATDWDKDHVDLKWTPPASDGGAPITGYIIEKKDKWGDWEKAVEVPGDKTTATVPGLIEGQPYEFRVKAVNKAGPGEPSDASKTIVAKPRRLAPKIDRNALNKVKIKAGQTFNFDVNVIGEPPPDITWTLKGRKVTSGDKIKLVNEPYNTKLNVRQATRADSGTYTITAVNENGKDEATVEVLVLDRPAPPEGPLKIDDIHAEGCTLKWKPPEDDGGAPIDHYVVEKQDPLTGVWVPVEQTIGPETQLKVKGLQPNKKYKFRVKAVNRLGDSDPLNADKEILAKNPFDEPGKPGTPVIDDYDKDFVKLKWKEPESDGGSPITGYVIEKKDKYNPDWVPVAEVVGNVTTGKVPDLVEGNQYEFRVRAVNKGGPGVPSDSTGTHTARPKNAPPKIDRNAMRDIKVKKGKTIEIEVPVTGEPPPTKKWALEGLPVSEDSRWSVTNEDYKTKLVIKNAERGDSGVLTLTATNINGTDSATLKINVLDVPKAPENMRISDITKESCVVAWSPPKDDGGSEISHYVVEKKDIETGRWIPVGEAFDNKMKVDKLLDHHEYQFRVKAVNKEGESPYLTGRDTIVAKNPFETPDKPSPPQIADWDKDHVDLEWKPPRRDGGAPITGYIIEKKLKSSPFWEEALRVAGDITKGTVPHLTEGEEYEFRITAVNKAGASEPSEPSESVVCKPRKLAPSLDTSALKNLKVRAGRPINYTIPIKGEPAPTATWTINGKSVANDNRMDVSGTAGQTILDIPTSVRSDSGTFTLTLENPYGKVSASATVTVLDRPSPPEGPINIKDITKESCHLSWKEPKDDGGAPIKHYLIEKMDTARGSWVECGTTPNTNFKVTKLQHKKSYNFRIIAVNEMGDSDALESDHPIVAKNPYDVADAPGRPNVVDWDKDHVDLEWTAPKDDGGSPITGYIIQKKEKGSPFWSKAITVPAGKTKATVPDLKEGQEYEFRVIATNKAGESEPSEPSDLVTCRPRNLAPKILTPMKEVRVKVGQKLNVEIKFIGAPVPQVDWTLNGKPLKSDNRATVSDFDDHTIINIVDAKRSDSGSYTLKLENINGKDEGTMAVIVLDKPGAPEGPLNIDSVDKDRVDLSWRPPKDDGGSEITGYVVEKRDKTTGGQWGPAVLHVSPKATECTVPKLIEGHEYEFRVMAENAQGLSEPLKTDRAVKAKAPYGVPQRPGQPEVVDSDRDFIKIKWAAPRNDGGSPITGYDVERKDLKGNRWLKVNREPVRGLDYTDDSVTDGHLYEYRVVARNAAGVSEPSPPSKAIAAKPLKEKPKLHLDGLYGRTIRVRAGDPLVINIPLTGAPQPEVVWSVDDSPLKPSNRVITENKDEMISLKIPVSQRGDTGKYTIKATNPYGEDSADIQVLVYNQPSPPRGPLEYQSVTNSTVTLNWKTPEDDGGSEIIGYSVEKCEFGSDKWIPAGYSTGTVHTAKNLEEGKQYKFRVRAENMYGISEPLDGRPVVAKNPFDTPDAPGQPQIEDYGPTFAAIKWTPPLSDGGRPIQGYIVEKREKGSPDWVAVNSLPTHNTEFTIPNLTEGQSYEFRVIAVNEGGKGKPSKPSATMTAKERKFPPDAPDMPRVEKITKTGVTLSWKKPLNDGGSRITGYLVEKKPKGAKDWEIVNKFPTPDTTYGVQNLIEGNEYEFRIIAVNDIGDSPPSRPCPMVKVEDQPNKPKIDVGAVRDITVKAGQDFSINVPFTAFPKPTANWSVNNNDIDSSDSRFMQKTSDDYTQLVCTNSKREYTGKYSLLLKNSCGFDTVTCNVRVLDRPSPPQNVRGEDVEGDSLTLKWSPPKDDGGSEVTNYVVERRESGSNAWTRVSSFANGTALRVRNLTVGRYYDFRVMAENQYGTSDPAQTDESILAKLPFDTPDAPGIPRAIDTSEDSITLTWTKPRSDGGSPITGYVLEKRKVGDKEWARASPALITDLTYKVPGLKNNEEYEFRVAATNAAGQGPFSYASDAIIVRRPPSAPKIDGDFALKDIVVMAGEQFTLRVPFNGSPTPKAEWTINGKTVIPDDRITSEVNVAFTVLLNKKAKREDSGKYGLKLTNSEGSDSAFCRVQVVDVPEAPQGPLEVSDITPEMCSLAWRPPLDDGGSPITNYIVEKQDQTTKIWTKLSAFVRGCHYDVIGLQPNKTYHFRVSAENQYGVGKALETDKPITAKFPFNVPDPPGKPTITDYSKNTASLSWERPLSDGGSKIQGYSVEYKEPSDSKWLIGNEFTIKNTTFTVNGLIENKEYQFRIKAKNAAGWSKPSPHSATIKMKGKFAVPSPPQNLHVKKVGKTYVDLKWEAPRSDGGSKITGYIVERKEHNSTYWIKVNDYGCLDCEYTVLNLSENNEYDFKVSAVNSAGKSEPCLMSTSVKVQEIAGGSKPEFVRKLFNKNTNLKSQITLECEAMGNPLPNARWFKNGKEIHAGGRLKATEEDGVFKLIFTEVWDTDEADYTCEAVNPLGSDKTSASLRIAAPPQIIRCPNEVYFPEKDNGKIKIFFSGSAPFDVMLFKEGLEVKESDHLKYTVFDEYVIIFIRDVVKSDEAKYKVIVKNESGQADATFAVFVTGLPGKPTGPLEVPEISKNSATITWKAPKYDGGCKVTHYIVERKESSHTQWVTATSFCKETIFTAQGLTEGGEYLFRVMAVNENGQSEPLVGENPIIAKLPFDKPSAPGVPEVTEVGGDFVNLHWEKPESDGGSRIQGYIIEKREVGTVAWQRVNVSICHSTQINISNLIEDRQYEFRDGDTYTLTISDVYGEDADEYACRAVNKGGARTSREELVIKTAPKISVPPRFRDMACFERGENVSIKIPFTGNPKPRIKWSKEGEEIERGDHFDVIVKERHAILVIRDVSKLDSGPYCITAENELGVDSATINVQISDRPDPPRFPIVEQVGDEYVTLSWKAPLWDGGSTITNYIIEKKEPSMSSWVRCGHTRFLLHQITGLNPNKDYEFRVFAENVYGRSEPSETTQKITTKPSEKDKHKRKGWEFDAMGRKIRGKPEGKVTNYDQFVSDAYQSAQPVDIKTSSVYDFYDILEEIGTGAFGVVHRCREKKTGHIFAAKFIPVSHPLEKSIIRKEIDIMNHLHHAKLIRLHDAFEDDDEMVLIYEFMSGGELFERITDEGYKMSEAEAQHYVRQIIEGVRHMHEKNIIHLDLKPENIMCQKKNSNNIKIIDFGLATKLDPHEIVKISTGTAEFAAPEIVEREPVGFYTDMWAVGVLSYVLLSGLSPFAGENDIETLKNVKACDWDFDEEKFRDVSNEAKDFIRHLLTRNKDKRMTAHECLEHDWLKGTDVPTTPIPNRNYINIRDKTRAKYDTWMSALVPIGHIANYSSLRKLQDEKYKMQEVYFDRREAVPRFVIKPHSTFAYEGQAAKFTCRIDEPVRRRREEPLPLWEEPKDCAPHFTFLLRPRVIQVGLGVKLLCCLNAKPWPEIRWFKDGRELSKHEYTMSSADGVCTLDITSSRVEDAGKYTCLAVNHLGEAETSCNIIIEAKRAVPHHSPSPVVISPPTTRISTPTPRSPVPPLDTYIRDYKAESKRQQQSYSSKRHDSSNYSSHQTYSSDTSSYRSSSLKSSSKYQSNYSSSKYKSDSKTSAIGSGSSSYSDSKRSVPLSSSPTTPTTPGGSRRRQSTKEIALEKNDFIAPEFTDKLKDLKIKDGESLTLKAVVKGDPEPQIQWLKNGKPLSSSDIIDLKYKNGVASLNINEVFPEDEGDYECIATNSEGKVSTKCKLTIIRESNTS</sequence>
<dbReference type="GO" id="GO:0005516">
    <property type="term" value="F:calmodulin binding"/>
    <property type="evidence" value="ECO:0007669"/>
    <property type="project" value="UniProtKB-KW"/>
</dbReference>
<feature type="domain" description="Ig-like" evidence="28">
    <location>
        <begin position="1467"/>
        <end position="1556"/>
    </location>
</feature>
<dbReference type="Gene3D" id="1.10.510.10">
    <property type="entry name" value="Transferase(Phosphotransferase) domain 1"/>
    <property type="match status" value="1"/>
</dbReference>
<feature type="domain" description="Fibronectin type-III" evidence="29">
    <location>
        <begin position="1267"/>
        <end position="1362"/>
    </location>
</feature>
<dbReference type="InterPro" id="IPR003598">
    <property type="entry name" value="Ig_sub2"/>
</dbReference>
<evidence type="ECO:0000256" key="16">
    <source>
        <dbReference type="ARBA" id="ARBA00022840"/>
    </source>
</evidence>
<feature type="domain" description="Fibronectin type-III" evidence="29">
    <location>
        <begin position="3321"/>
        <end position="3414"/>
    </location>
</feature>
<comment type="similarity">
    <text evidence="5">Belongs to the protein kinase superfamily. CAMK Ser/Thr protein kinase family.</text>
</comment>
<feature type="domain" description="Fibronectin type-III" evidence="29">
    <location>
        <begin position="5104"/>
        <end position="5199"/>
    </location>
</feature>
<feature type="domain" description="Fibronectin type-III" evidence="29">
    <location>
        <begin position="5394"/>
        <end position="5488"/>
    </location>
</feature>
<dbReference type="FunFam" id="2.60.40.10:FF:000032">
    <property type="entry name" value="palladin isoform X1"/>
    <property type="match status" value="1"/>
</dbReference>
<dbReference type="GO" id="GO:0031674">
    <property type="term" value="C:I band"/>
    <property type="evidence" value="ECO:0007669"/>
    <property type="project" value="UniProtKB-SubCell"/>
</dbReference>
<dbReference type="PROSITE" id="PS50835">
    <property type="entry name" value="IG_LIKE"/>
    <property type="match status" value="16"/>
</dbReference>
<dbReference type="SMART" id="SM00220">
    <property type="entry name" value="S_TKc"/>
    <property type="match status" value="1"/>
</dbReference>
<organism evidence="30">
    <name type="scientific">Oppiella nova</name>
    <dbReference type="NCBI Taxonomy" id="334625"/>
    <lineage>
        <taxon>Eukaryota</taxon>
        <taxon>Metazoa</taxon>
        <taxon>Ecdysozoa</taxon>
        <taxon>Arthropoda</taxon>
        <taxon>Chelicerata</taxon>
        <taxon>Arachnida</taxon>
        <taxon>Acari</taxon>
        <taxon>Acariformes</taxon>
        <taxon>Sarcoptiformes</taxon>
        <taxon>Oribatida</taxon>
        <taxon>Brachypylina</taxon>
        <taxon>Oppioidea</taxon>
        <taxon>Oppiidae</taxon>
        <taxon>Oppiella</taxon>
    </lineage>
</organism>
<feature type="domain" description="Fibronectin type-III" evidence="29">
    <location>
        <begin position="1958"/>
        <end position="2053"/>
    </location>
</feature>
<dbReference type="GO" id="GO:0046872">
    <property type="term" value="F:metal ion binding"/>
    <property type="evidence" value="ECO:0007669"/>
    <property type="project" value="UniProtKB-KW"/>
</dbReference>
<feature type="compositionally biased region" description="Basic and acidic residues" evidence="26">
    <location>
        <begin position="6348"/>
        <end position="6358"/>
    </location>
</feature>
<feature type="region of interest" description="Disordered" evidence="26">
    <location>
        <begin position="4605"/>
        <end position="4633"/>
    </location>
</feature>
<comment type="catalytic activity">
    <reaction evidence="23">
        <text>L-threonyl-[protein] + ATP = O-phospho-L-threonyl-[protein] + ADP + H(+)</text>
        <dbReference type="Rhea" id="RHEA:46608"/>
        <dbReference type="Rhea" id="RHEA-COMP:11060"/>
        <dbReference type="Rhea" id="RHEA-COMP:11605"/>
        <dbReference type="ChEBI" id="CHEBI:15378"/>
        <dbReference type="ChEBI" id="CHEBI:30013"/>
        <dbReference type="ChEBI" id="CHEBI:30616"/>
        <dbReference type="ChEBI" id="CHEBI:61977"/>
        <dbReference type="ChEBI" id="CHEBI:456216"/>
        <dbReference type="EC" id="2.7.11.1"/>
    </reaction>
</comment>
<feature type="domain" description="Fibronectin type-III" evidence="29">
    <location>
        <begin position="5494"/>
        <end position="5593"/>
    </location>
</feature>
<evidence type="ECO:0000256" key="20">
    <source>
        <dbReference type="ARBA" id="ARBA00023157"/>
    </source>
</evidence>
<dbReference type="GO" id="GO:0009653">
    <property type="term" value="P:anatomical structure morphogenesis"/>
    <property type="evidence" value="ECO:0007669"/>
    <property type="project" value="UniProtKB-ARBA"/>
</dbReference>
<dbReference type="InterPro" id="IPR003961">
    <property type="entry name" value="FN3_dom"/>
</dbReference>
<keyword evidence="15" id="KW-0106">Calcium</keyword>
<dbReference type="InterPro" id="IPR013783">
    <property type="entry name" value="Ig-like_fold"/>
</dbReference>
<evidence type="ECO:0000256" key="13">
    <source>
        <dbReference type="ARBA" id="ARBA00022741"/>
    </source>
</evidence>
<keyword evidence="22" id="KW-0393">Immunoglobulin domain</keyword>
<feature type="compositionally biased region" description="Low complexity" evidence="26">
    <location>
        <begin position="6319"/>
        <end position="6337"/>
    </location>
</feature>
<dbReference type="InterPro" id="IPR007110">
    <property type="entry name" value="Ig-like_dom"/>
</dbReference>
<dbReference type="GO" id="GO:0004674">
    <property type="term" value="F:protein serine/threonine kinase activity"/>
    <property type="evidence" value="ECO:0007669"/>
    <property type="project" value="UniProtKB-KW"/>
</dbReference>
<protein>
    <recommendedName>
        <fullName evidence="6">non-specific serine/threonine protein kinase</fullName>
        <ecNumber evidence="6">2.7.11.1</ecNumber>
    </recommendedName>
</protein>
<dbReference type="FunFam" id="2.60.40.10:FF:000034">
    <property type="entry name" value="Titin isoform A"/>
    <property type="match status" value="1"/>
</dbReference>
<dbReference type="Gene3D" id="3.30.200.20">
    <property type="entry name" value="Phosphorylase Kinase, domain 1"/>
    <property type="match status" value="1"/>
</dbReference>
<keyword evidence="7" id="KW-0963">Cytoplasm</keyword>
<dbReference type="SUPFAM" id="SSF49265">
    <property type="entry name" value="Fibronectin type III"/>
    <property type="match status" value="21"/>
</dbReference>
<feature type="domain" description="Fibronectin type-III" evidence="29">
    <location>
        <begin position="4410"/>
        <end position="4505"/>
    </location>
</feature>
<feature type="domain" description="Ig-like" evidence="28">
    <location>
        <begin position="3519"/>
        <end position="3608"/>
    </location>
</feature>
<dbReference type="FunFam" id="2.60.40.10:FF:000107">
    <property type="entry name" value="Myosin, light chain kinase a"/>
    <property type="match status" value="1"/>
</dbReference>
<evidence type="ECO:0000256" key="18">
    <source>
        <dbReference type="ARBA" id="ARBA00022860"/>
    </source>
</evidence>
<dbReference type="EMBL" id="OC915033">
    <property type="protein sequence ID" value="CAD7638259.1"/>
    <property type="molecule type" value="Genomic_DNA"/>
</dbReference>
<feature type="domain" description="Fibronectin type-III" evidence="29">
    <location>
        <begin position="375"/>
        <end position="471"/>
    </location>
</feature>
<evidence type="ECO:0000256" key="22">
    <source>
        <dbReference type="ARBA" id="ARBA00023319"/>
    </source>
</evidence>
<comment type="subcellular location">
    <subcellularLocation>
        <location evidence="3">Cytoplasm</location>
        <location evidence="3">Myofibril</location>
        <location evidence="3">Sarcomere</location>
        <location evidence="3">A band</location>
    </subcellularLocation>
    <subcellularLocation>
        <location evidence="4">Cytoplasm</location>
        <location evidence="4">Myofibril</location>
        <location evidence="4">Sarcomere</location>
        <location evidence="4">I band</location>
    </subcellularLocation>
    <subcellularLocation>
        <location evidence="2">Nucleus</location>
    </subcellularLocation>
</comment>
<dbReference type="GO" id="GO:0005634">
    <property type="term" value="C:nucleus"/>
    <property type="evidence" value="ECO:0007669"/>
    <property type="project" value="UniProtKB-SubCell"/>
</dbReference>
<dbReference type="PROSITE" id="PS50853">
    <property type="entry name" value="FN3"/>
    <property type="match status" value="39"/>
</dbReference>
<dbReference type="PROSITE" id="PS00107">
    <property type="entry name" value="PROTEIN_KINASE_ATP"/>
    <property type="match status" value="1"/>
</dbReference>
<dbReference type="PANTHER" id="PTHR14340">
    <property type="entry name" value="MICROFIBRIL-ASSOCIATED GLYCOPROTEIN 3"/>
    <property type="match status" value="1"/>
</dbReference>
<evidence type="ECO:0000256" key="10">
    <source>
        <dbReference type="ARBA" id="ARBA00022679"/>
    </source>
</evidence>
<dbReference type="SMART" id="SM00408">
    <property type="entry name" value="IGc2"/>
    <property type="match status" value="17"/>
</dbReference>
<dbReference type="InterPro" id="IPR036116">
    <property type="entry name" value="FN3_sf"/>
</dbReference>
<dbReference type="FunFam" id="2.60.40.10:FF:000051">
    <property type="entry name" value="Uncharacterized protein, isoform J"/>
    <property type="match status" value="8"/>
</dbReference>
<dbReference type="CDD" id="cd05748">
    <property type="entry name" value="Ig_Titin_like"/>
    <property type="match status" value="1"/>
</dbReference>
<feature type="domain" description="Fibronectin type-III" evidence="29">
    <location>
        <begin position="3615"/>
        <end position="3709"/>
    </location>
</feature>
<reference evidence="30" key="1">
    <citation type="submission" date="2020-11" db="EMBL/GenBank/DDBJ databases">
        <authorList>
            <person name="Tran Van P."/>
        </authorList>
    </citation>
    <scope>NUCLEOTIDE SEQUENCE</scope>
</reference>
<dbReference type="Pfam" id="PF07679">
    <property type="entry name" value="I-set"/>
    <property type="match status" value="21"/>
</dbReference>
<feature type="compositionally biased region" description="Basic and acidic residues" evidence="26">
    <location>
        <begin position="1648"/>
        <end position="1678"/>
    </location>
</feature>
<feature type="region of interest" description="Disordered" evidence="26">
    <location>
        <begin position="1639"/>
        <end position="1692"/>
    </location>
</feature>
<feature type="domain" description="Fibronectin type-III" evidence="29">
    <location>
        <begin position="2830"/>
        <end position="2924"/>
    </location>
</feature>
<feature type="compositionally biased region" description="Low complexity" evidence="26">
    <location>
        <begin position="6371"/>
        <end position="6443"/>
    </location>
</feature>
<feature type="domain" description="Ig-like" evidence="28">
    <location>
        <begin position="2928"/>
        <end position="3015"/>
    </location>
</feature>
<feature type="region of interest" description="Disordered" evidence="26">
    <location>
        <begin position="455"/>
        <end position="485"/>
    </location>
</feature>
<dbReference type="GO" id="GO:0030154">
    <property type="term" value="P:cell differentiation"/>
    <property type="evidence" value="ECO:0007669"/>
    <property type="project" value="UniProtKB-ARBA"/>
</dbReference>
<dbReference type="CDD" id="cd00063">
    <property type="entry name" value="FN3"/>
    <property type="match status" value="39"/>
</dbReference>
<dbReference type="Pfam" id="PF00041">
    <property type="entry name" value="fn3"/>
    <property type="match status" value="39"/>
</dbReference>
<feature type="region of interest" description="Disordered" evidence="26">
    <location>
        <begin position="5787"/>
        <end position="5806"/>
    </location>
</feature>
<dbReference type="InterPro" id="IPR017441">
    <property type="entry name" value="Protein_kinase_ATP_BS"/>
</dbReference>
<feature type="compositionally biased region" description="Basic and acidic residues" evidence="26">
    <location>
        <begin position="4401"/>
        <end position="4415"/>
    </location>
</feature>
<dbReference type="PROSITE" id="PS00108">
    <property type="entry name" value="PROTEIN_KINASE_ST"/>
    <property type="match status" value="1"/>
</dbReference>
<feature type="domain" description="Ig-like" evidence="28">
    <location>
        <begin position="5535"/>
        <end position="5603"/>
    </location>
</feature>
<feature type="region of interest" description="Disordered" evidence="26">
    <location>
        <begin position="6319"/>
        <end position="6454"/>
    </location>
</feature>
<evidence type="ECO:0000256" key="11">
    <source>
        <dbReference type="ARBA" id="ARBA00022723"/>
    </source>
</evidence>
<evidence type="ECO:0000256" key="14">
    <source>
        <dbReference type="ARBA" id="ARBA00022777"/>
    </source>
</evidence>
<keyword evidence="21" id="KW-0539">Nucleus</keyword>
<dbReference type="SUPFAM" id="SSF56112">
    <property type="entry name" value="Protein kinase-like (PK-like)"/>
    <property type="match status" value="1"/>
</dbReference>
<feature type="domain" description="Fibronectin type-III" evidence="29">
    <location>
        <begin position="3024"/>
        <end position="3120"/>
    </location>
</feature>
<feature type="domain" description="Ig-like" evidence="28">
    <location>
        <begin position="5205"/>
        <end position="5295"/>
    </location>
</feature>
<keyword evidence="9" id="KW-0597">Phosphoprotein</keyword>
<feature type="domain" description="Ig-like" evidence="28">
    <location>
        <begin position="2634"/>
        <end position="2721"/>
    </location>
</feature>
<keyword evidence="10" id="KW-0808">Transferase</keyword>
<feature type="domain" description="Fibronectin type-III" evidence="29">
    <location>
        <begin position="2153"/>
        <end position="2247"/>
    </location>
</feature>
<dbReference type="FunFam" id="3.30.200.20:FF:000249">
    <property type="entry name" value="twitchin isoform X2"/>
    <property type="match status" value="1"/>
</dbReference>
<keyword evidence="14" id="KW-0418">Kinase</keyword>
<dbReference type="FunFam" id="2.60.40.10:FF:000003">
    <property type="entry name" value="Titin isoform E"/>
    <property type="match status" value="4"/>
</dbReference>
<dbReference type="SMART" id="SM00409">
    <property type="entry name" value="IG"/>
    <property type="match status" value="22"/>
</dbReference>
<evidence type="ECO:0000256" key="17">
    <source>
        <dbReference type="ARBA" id="ARBA00022842"/>
    </source>
</evidence>
<evidence type="ECO:0000256" key="12">
    <source>
        <dbReference type="ARBA" id="ARBA00022737"/>
    </source>
</evidence>
<feature type="domain" description="Fibronectin type-III" evidence="29">
    <location>
        <begin position="3909"/>
        <end position="4007"/>
    </location>
</feature>
<feature type="domain" description="Fibronectin type-III" evidence="29">
    <location>
        <begin position="1859"/>
        <end position="1952"/>
    </location>
</feature>
<evidence type="ECO:0000256" key="23">
    <source>
        <dbReference type="ARBA" id="ARBA00047899"/>
    </source>
</evidence>
<feature type="domain" description="Ig-like" evidence="28">
    <location>
        <begin position="4112"/>
        <end position="4201"/>
    </location>
</feature>
<feature type="domain" description="Fibronectin type-III" evidence="29">
    <location>
        <begin position="1663"/>
        <end position="1758"/>
    </location>
</feature>
<evidence type="ECO:0000256" key="25">
    <source>
        <dbReference type="PROSITE-ProRule" id="PRU10141"/>
    </source>
</evidence>
<dbReference type="InterPro" id="IPR000719">
    <property type="entry name" value="Prot_kinase_dom"/>
</dbReference>
<keyword evidence="11" id="KW-0479">Metal-binding</keyword>
<feature type="domain" description="Fibronectin type-III" evidence="29">
    <location>
        <begin position="5706"/>
        <end position="5799"/>
    </location>
</feature>
<feature type="domain" description="Fibronectin type-III" evidence="29">
    <location>
        <begin position="4309"/>
        <end position="4404"/>
    </location>
</feature>
<feature type="domain" description="Fibronectin type-III" evidence="29">
    <location>
        <begin position="2730"/>
        <end position="2824"/>
    </location>
</feature>
<keyword evidence="18" id="KW-0112">Calmodulin-binding</keyword>
<evidence type="ECO:0000256" key="1">
    <source>
        <dbReference type="ARBA" id="ARBA00001946"/>
    </source>
</evidence>
<dbReference type="PROSITE" id="PS50011">
    <property type="entry name" value="PROTEIN_KINASE_DOM"/>
    <property type="match status" value="1"/>
</dbReference>
<dbReference type="InterPro" id="IPR003599">
    <property type="entry name" value="Ig_sub"/>
</dbReference>
<keyword evidence="8" id="KW-0723">Serine/threonine-protein kinase</keyword>
<dbReference type="FunFam" id="2.60.40.10:FF:000345">
    <property type="entry name" value="Muscle M-line assembly protein unc-89"/>
    <property type="match status" value="1"/>
</dbReference>
<feature type="region of interest" description="Disordered" evidence="26">
    <location>
        <begin position="4388"/>
        <end position="4415"/>
    </location>
</feature>
<dbReference type="PRINTS" id="PR00014">
    <property type="entry name" value="FNTYPEIII"/>
</dbReference>
<dbReference type="GO" id="GO:0031672">
    <property type="term" value="C:A band"/>
    <property type="evidence" value="ECO:0007669"/>
    <property type="project" value="UniProtKB-SubCell"/>
</dbReference>
<evidence type="ECO:0000256" key="24">
    <source>
        <dbReference type="ARBA" id="ARBA00048679"/>
    </source>
</evidence>